<protein>
    <submittedName>
        <fullName evidence="3">Uncharacterized protein</fullName>
    </submittedName>
</protein>
<proteinExistence type="predicted"/>
<reference evidence="3 4" key="1">
    <citation type="submission" date="2017-06" db="EMBL/GenBank/DDBJ databases">
        <authorList>
            <person name="Kim H.J."/>
            <person name="Triplett B.A."/>
        </authorList>
    </citation>
    <scope>NUCLEOTIDE SEQUENCE [LARGE SCALE GENOMIC DNA]</scope>
    <source>
        <strain evidence="3 4">DSM 13116</strain>
    </source>
</reference>
<keyword evidence="2" id="KW-1133">Transmembrane helix</keyword>
<keyword evidence="2" id="KW-0472">Membrane</keyword>
<organism evidence="3 4">
    <name type="scientific">Humidesulfovibrio mexicanus</name>
    <dbReference type="NCBI Taxonomy" id="147047"/>
    <lineage>
        <taxon>Bacteria</taxon>
        <taxon>Pseudomonadati</taxon>
        <taxon>Thermodesulfobacteriota</taxon>
        <taxon>Desulfovibrionia</taxon>
        <taxon>Desulfovibrionales</taxon>
        <taxon>Desulfovibrionaceae</taxon>
        <taxon>Humidesulfovibrio</taxon>
    </lineage>
</organism>
<evidence type="ECO:0000256" key="1">
    <source>
        <dbReference type="SAM" id="Coils"/>
    </source>
</evidence>
<dbReference type="RefSeq" id="WP_089274414.1">
    <property type="nucleotide sequence ID" value="NZ_FZOC01000004.1"/>
</dbReference>
<evidence type="ECO:0000313" key="3">
    <source>
        <dbReference type="EMBL" id="SNR98753.1"/>
    </source>
</evidence>
<evidence type="ECO:0000256" key="2">
    <source>
        <dbReference type="SAM" id="Phobius"/>
    </source>
</evidence>
<name>A0A239AUW0_9BACT</name>
<gene>
    <name evidence="3" type="ORF">SAMN04488503_2202</name>
</gene>
<feature type="coiled-coil region" evidence="1">
    <location>
        <begin position="55"/>
        <end position="82"/>
    </location>
</feature>
<evidence type="ECO:0000313" key="4">
    <source>
        <dbReference type="Proteomes" id="UP000198324"/>
    </source>
</evidence>
<dbReference type="OrthoDB" id="5456782at2"/>
<accession>A0A239AUW0</accession>
<sequence>MKNASYSVLLMRDDADVKTLRVSPRRLKLLLWVGSVLAVVVLVGLVVGLRSFVGYRSVLAERRDLEVRLAEAQVELERLGNLEKIQNTAPAAGKNGKASTEKAVQPTSRAFARVDLGTIAVENFKAQLSGETITTSFDLNNRAQGASSGGISLLLLRTDGALTELSVQNASDLTYQIQRFKRISATASAPRGLTRKDVLGLRVEIRNANGEVILGETYPLGG</sequence>
<dbReference type="AlphaFoldDB" id="A0A239AUW0"/>
<keyword evidence="4" id="KW-1185">Reference proteome</keyword>
<keyword evidence="2" id="KW-0812">Transmembrane</keyword>
<dbReference type="EMBL" id="FZOC01000004">
    <property type="protein sequence ID" value="SNR98753.1"/>
    <property type="molecule type" value="Genomic_DNA"/>
</dbReference>
<keyword evidence="1" id="KW-0175">Coiled coil</keyword>
<dbReference type="Proteomes" id="UP000198324">
    <property type="component" value="Unassembled WGS sequence"/>
</dbReference>
<feature type="transmembrane region" description="Helical" evidence="2">
    <location>
        <begin position="29"/>
        <end position="53"/>
    </location>
</feature>